<feature type="region of interest" description="Disordered" evidence="1">
    <location>
        <begin position="609"/>
        <end position="638"/>
    </location>
</feature>
<dbReference type="STRING" id="150374.A0A0M8MVF9"/>
<gene>
    <name evidence="2" type="ORF">ESCO_002585</name>
</gene>
<feature type="compositionally biased region" description="Acidic residues" evidence="1">
    <location>
        <begin position="457"/>
        <end position="473"/>
    </location>
</feature>
<dbReference type="AlphaFoldDB" id="A0A0M8MVF9"/>
<feature type="region of interest" description="Disordered" evidence="1">
    <location>
        <begin position="556"/>
        <end position="594"/>
    </location>
</feature>
<dbReference type="OrthoDB" id="27237at2759"/>
<proteinExistence type="predicted"/>
<dbReference type="PANTHER" id="PTHR13060">
    <property type="entry name" value="SGT1 PROTEIN HSGT1 SUPPRESSOR OF GCR2"/>
    <property type="match status" value="1"/>
</dbReference>
<dbReference type="GO" id="GO:0005634">
    <property type="term" value="C:nucleus"/>
    <property type="evidence" value="ECO:0007669"/>
    <property type="project" value="TreeGrafter"/>
</dbReference>
<keyword evidence="3" id="KW-1185">Reference proteome</keyword>
<feature type="region of interest" description="Disordered" evidence="1">
    <location>
        <begin position="1"/>
        <end position="27"/>
    </location>
</feature>
<feature type="compositionally biased region" description="Polar residues" evidence="1">
    <location>
        <begin position="492"/>
        <end position="507"/>
    </location>
</feature>
<organism evidence="2 3">
    <name type="scientific">Escovopsis weberi</name>
    <dbReference type="NCBI Taxonomy" id="150374"/>
    <lineage>
        <taxon>Eukaryota</taxon>
        <taxon>Fungi</taxon>
        <taxon>Dikarya</taxon>
        <taxon>Ascomycota</taxon>
        <taxon>Pezizomycotina</taxon>
        <taxon>Sordariomycetes</taxon>
        <taxon>Hypocreomycetidae</taxon>
        <taxon>Hypocreales</taxon>
        <taxon>Hypocreaceae</taxon>
        <taxon>Escovopsis</taxon>
    </lineage>
</organism>
<dbReference type="PANTHER" id="PTHR13060:SF0">
    <property type="entry name" value="PROTEIN ECDYSONELESS HOMOLOG"/>
    <property type="match status" value="1"/>
</dbReference>
<feature type="compositionally biased region" description="Polar residues" evidence="1">
    <location>
        <begin position="406"/>
        <end position="421"/>
    </location>
</feature>
<dbReference type="Pfam" id="PF07093">
    <property type="entry name" value="SGT1"/>
    <property type="match status" value="1"/>
</dbReference>
<feature type="compositionally biased region" description="Basic and acidic residues" evidence="1">
    <location>
        <begin position="508"/>
        <end position="529"/>
    </location>
</feature>
<feature type="compositionally biased region" description="Acidic residues" evidence="1">
    <location>
        <begin position="584"/>
        <end position="594"/>
    </location>
</feature>
<evidence type="ECO:0000313" key="3">
    <source>
        <dbReference type="Proteomes" id="UP000053831"/>
    </source>
</evidence>
<evidence type="ECO:0000313" key="2">
    <source>
        <dbReference type="EMBL" id="KOS17627.1"/>
    </source>
</evidence>
<protein>
    <submittedName>
        <fullName evidence="2">Protein SGT1</fullName>
    </submittedName>
</protein>
<accession>A0A0M8MVF9</accession>
<comment type="caution">
    <text evidence="2">The sequence shown here is derived from an EMBL/GenBank/DDBJ whole genome shotgun (WGS) entry which is preliminary data.</text>
</comment>
<feature type="region of interest" description="Disordered" evidence="1">
    <location>
        <begin position="399"/>
        <end position="421"/>
    </location>
</feature>
<dbReference type="Proteomes" id="UP000053831">
    <property type="component" value="Unassembled WGS sequence"/>
</dbReference>
<evidence type="ECO:0000256" key="1">
    <source>
        <dbReference type="SAM" id="MobiDB-lite"/>
    </source>
</evidence>
<reference evidence="2 3" key="1">
    <citation type="submission" date="2015-07" db="EMBL/GenBank/DDBJ databases">
        <title>The genome of the fungus Escovopsis weberi, a specialized disease agent of ant agriculture.</title>
        <authorList>
            <person name="de Man T.J."/>
            <person name="Stajich J.E."/>
            <person name="Kubicek C.P."/>
            <person name="Chenthamara K."/>
            <person name="Atanasova L."/>
            <person name="Druzhinina I.S."/>
            <person name="Birnbaum S."/>
            <person name="Barribeau S.M."/>
            <person name="Teiling C."/>
            <person name="Suen G."/>
            <person name="Currie C."/>
            <person name="Gerardo N.M."/>
        </authorList>
    </citation>
    <scope>NUCLEOTIDE SEQUENCE [LARGE SCALE GENOMIC DNA]</scope>
</reference>
<dbReference type="EMBL" id="LGSR01000022">
    <property type="protein sequence ID" value="KOS17627.1"/>
    <property type="molecule type" value="Genomic_DNA"/>
</dbReference>
<name>A0A0M8MVF9_ESCWE</name>
<feature type="compositionally biased region" description="Low complexity" evidence="1">
    <location>
        <begin position="567"/>
        <end position="576"/>
    </location>
</feature>
<dbReference type="InterPro" id="IPR010770">
    <property type="entry name" value="Ecd"/>
</dbReference>
<sequence>MDADAAVEQVVGDGQGQAGPSTANHTPGDQLAENCVAYWLFIVASGSQLDARQTRQQLETVRKAAVQLSQSLTKDYVWQRDDFSIELRTAADLVYLHGVTDFGDAVEDEWLIVYMLRELTKSFPNLWVRIADADGEFLLIEAANVLPGWLSPDNDHCRVWIHDGRLRIIPQKENSRGGSQGSKHLLSLPEAVQSLKANAQALIDSGPIQAEAFYRLKKYPGHITTSMHHALVMIPRKLAYILHSLPKAIAPAIECFYLRDPFTLKPVLSAAGPPVFPPSDLVTVSVRFSKVLFAQLRSQRFEVPPAWKPAFDSTPAKQRDMLDMGMKLTSGFEMLAAEAEQNKCRVVREMAILLQDLEEDGEESLPTNQDIETWDNVHRNDEESWLDINYEDFEKELDGIGKKSHSQGQTQVGSGFGDTQTQENLRKIVSRFEEFLKDDQAGLDGAELESHESGDDSRDEEEDDDGSDSELGDADIRFDEDAFTGLLRQMMGQGQSNVAPRTPQRSSPGKEKGKQRAREDPALESHDEDQAIQELSSQMEAELKGFGALKLDAQPAKKQAALKNTGNQAAAAQQNAGKGRQEQDQEEDSNEEIDIDYNLAKNLLESFKSQGGMAGPAGNLMGLMGFQLPRDEDDGKDG</sequence>
<feature type="region of interest" description="Disordered" evidence="1">
    <location>
        <begin position="439"/>
        <end position="539"/>
    </location>
</feature>
<feature type="compositionally biased region" description="Polar residues" evidence="1">
    <location>
        <begin position="18"/>
        <end position="27"/>
    </location>
</feature>